<dbReference type="InterPro" id="IPR001279">
    <property type="entry name" value="Metallo-B-lactamas"/>
</dbReference>
<protein>
    <submittedName>
        <fullName evidence="2">Phosphoribosyl 1,2-cyclic phosphodiesterase</fullName>
    </submittedName>
</protein>
<reference evidence="2 3" key="1">
    <citation type="submission" date="2016-10" db="EMBL/GenBank/DDBJ databases">
        <authorList>
            <person name="de Groot N.N."/>
        </authorList>
    </citation>
    <scope>NUCLEOTIDE SEQUENCE [LARGE SCALE GENOMIC DNA]</scope>
    <source>
        <strain evidence="2 3">CGMCC 1.9167</strain>
    </source>
</reference>
<dbReference type="Pfam" id="PF12706">
    <property type="entry name" value="Lactamase_B_2"/>
    <property type="match status" value="1"/>
</dbReference>
<feature type="domain" description="Metallo-beta-lactamase" evidence="1">
    <location>
        <begin position="21"/>
        <end position="181"/>
    </location>
</feature>
<dbReference type="EMBL" id="FOYW01000001">
    <property type="protein sequence ID" value="SFR47251.1"/>
    <property type="molecule type" value="Genomic_DNA"/>
</dbReference>
<dbReference type="AlphaFoldDB" id="A0A1I6GYX0"/>
<dbReference type="PANTHER" id="PTHR42663:SF6">
    <property type="entry name" value="HYDROLASE C777.06C-RELATED"/>
    <property type="match status" value="1"/>
</dbReference>
<evidence type="ECO:0000259" key="1">
    <source>
        <dbReference type="SMART" id="SM00849"/>
    </source>
</evidence>
<dbReference type="InterPro" id="IPR036866">
    <property type="entry name" value="RibonucZ/Hydroxyglut_hydro"/>
</dbReference>
<name>A0A1I6GYX0_9GAMM</name>
<evidence type="ECO:0000313" key="2">
    <source>
        <dbReference type="EMBL" id="SFR47251.1"/>
    </source>
</evidence>
<gene>
    <name evidence="2" type="ORF">SAMN05216203_0604</name>
</gene>
<dbReference type="Proteomes" id="UP000198644">
    <property type="component" value="Unassembled WGS sequence"/>
</dbReference>
<dbReference type="Gene3D" id="3.60.15.10">
    <property type="entry name" value="Ribonuclease Z/Hydroxyacylglutathione hydrolase-like"/>
    <property type="match status" value="1"/>
</dbReference>
<organism evidence="2 3">
    <name type="scientific">Marinobacter daqiaonensis</name>
    <dbReference type="NCBI Taxonomy" id="650891"/>
    <lineage>
        <taxon>Bacteria</taxon>
        <taxon>Pseudomonadati</taxon>
        <taxon>Pseudomonadota</taxon>
        <taxon>Gammaproteobacteria</taxon>
        <taxon>Pseudomonadales</taxon>
        <taxon>Marinobacteraceae</taxon>
        <taxon>Marinobacter</taxon>
    </lineage>
</organism>
<proteinExistence type="predicted"/>
<dbReference type="PANTHER" id="PTHR42663">
    <property type="entry name" value="HYDROLASE C777.06C-RELATED-RELATED"/>
    <property type="match status" value="1"/>
</dbReference>
<dbReference type="STRING" id="650891.SAMN05216203_0604"/>
<dbReference type="RefSeq" id="WP_092008807.1">
    <property type="nucleotide sequence ID" value="NZ_FOYW01000001.1"/>
</dbReference>
<keyword evidence="3" id="KW-1185">Reference proteome</keyword>
<dbReference type="OrthoDB" id="9803916at2"/>
<dbReference type="SMART" id="SM00849">
    <property type="entry name" value="Lactamase_B"/>
    <property type="match status" value="1"/>
</dbReference>
<sequence length="243" mass="27657">MKLTFLGTKGYVDPVTDRHRRHTSTLVSYRRRHVMIDCGADWRREVWKVRPHAIVITHAHPDHAFGLQDGSPCPVWATREAWEMMKDWPIGENQRHLISERTPRTIEGIQVEAFPVIHSTKAPAVGFRITAGRVAVFYVPDVVWIEERGDALSGVRCYIGDGASLDQNLVRRDKNGNLIGHTPVRTQLTWCEKEAVPWMIVTHCGSQIVGGDERQLGARLRQYADERGVRAEIAHDGMTRILR</sequence>
<dbReference type="SUPFAM" id="SSF56281">
    <property type="entry name" value="Metallo-hydrolase/oxidoreductase"/>
    <property type="match status" value="1"/>
</dbReference>
<evidence type="ECO:0000313" key="3">
    <source>
        <dbReference type="Proteomes" id="UP000198644"/>
    </source>
</evidence>
<accession>A0A1I6GYX0</accession>